<dbReference type="SUPFAM" id="SSF49265">
    <property type="entry name" value="Fibronectin type III"/>
    <property type="match status" value="1"/>
</dbReference>
<dbReference type="Gene3D" id="2.60.40.10">
    <property type="entry name" value="Immunoglobulins"/>
    <property type="match status" value="2"/>
</dbReference>
<organism evidence="3 4">
    <name type="scientific">Bagarius yarrelli</name>
    <name type="common">Goonch</name>
    <name type="synonym">Bagrus yarrelli</name>
    <dbReference type="NCBI Taxonomy" id="175774"/>
    <lineage>
        <taxon>Eukaryota</taxon>
        <taxon>Metazoa</taxon>
        <taxon>Chordata</taxon>
        <taxon>Craniata</taxon>
        <taxon>Vertebrata</taxon>
        <taxon>Euteleostomi</taxon>
        <taxon>Actinopterygii</taxon>
        <taxon>Neopterygii</taxon>
        <taxon>Teleostei</taxon>
        <taxon>Ostariophysi</taxon>
        <taxon>Siluriformes</taxon>
        <taxon>Sisoridae</taxon>
        <taxon>Sisorinae</taxon>
        <taxon>Bagarius</taxon>
    </lineage>
</organism>
<dbReference type="PANTHER" id="PTHR46957:SF3">
    <property type="entry name" value="CYTOKINE RECEPTOR"/>
    <property type="match status" value="1"/>
</dbReference>
<proteinExistence type="predicted"/>
<dbReference type="GO" id="GO:0016020">
    <property type="term" value="C:membrane"/>
    <property type="evidence" value="ECO:0007669"/>
    <property type="project" value="UniProtKB-SubCell"/>
</dbReference>
<dbReference type="InterPro" id="IPR003961">
    <property type="entry name" value="FN3_dom"/>
</dbReference>
<evidence type="ECO:0000313" key="4">
    <source>
        <dbReference type="Proteomes" id="UP000319801"/>
    </source>
</evidence>
<keyword evidence="4" id="KW-1185">Reference proteome</keyword>
<feature type="compositionally biased region" description="Gly residues" evidence="1">
    <location>
        <begin position="260"/>
        <end position="272"/>
    </location>
</feature>
<feature type="region of interest" description="Disordered" evidence="1">
    <location>
        <begin position="214"/>
        <end position="308"/>
    </location>
</feature>
<feature type="compositionally biased region" description="Low complexity" evidence="1">
    <location>
        <begin position="273"/>
        <end position="292"/>
    </location>
</feature>
<evidence type="ECO:0000256" key="1">
    <source>
        <dbReference type="SAM" id="MobiDB-lite"/>
    </source>
</evidence>
<dbReference type="EMBL" id="VCAZ01000276">
    <property type="protein sequence ID" value="TTS16964.1"/>
    <property type="molecule type" value="Genomic_DNA"/>
</dbReference>
<sequence>MVCGGALSGGSSFSQTTSTSYSLNSHLHNRSDDISEALQNLDRVLQGEMKRMDITNPAQNSVVVQDLLPNQSYLFKVKAESQEGWGPEREGVITIESAVDPKSPLSPVPGSSFTLSTPSAPGPLVFTALNPETLQLSWDKPRKPNGEILGYVVTCEQLHGGGDQRSFQLSGNSATSLTVSDLSENMPYKFKVQAQTTQGFGPEREGIITIESQDGETGVTGGTGVTGETGVTGGTGETGVTGGTGETGVNGETEVTEGTGETGVTGGTGVTGETGVTEGTGVTGETEVTGETGVTGGTGETGVSHKTD</sequence>
<comment type="caution">
    <text evidence="3">The sequence shown here is derived from an EMBL/GenBank/DDBJ whole genome shotgun (WGS) entry which is preliminary data.</text>
</comment>
<dbReference type="PROSITE" id="PS50853">
    <property type="entry name" value="FN3"/>
    <property type="match status" value="2"/>
</dbReference>
<dbReference type="CDD" id="cd00063">
    <property type="entry name" value="FN3"/>
    <property type="match status" value="2"/>
</dbReference>
<feature type="region of interest" description="Disordered" evidence="1">
    <location>
        <begin position="1"/>
        <end position="24"/>
    </location>
</feature>
<dbReference type="GO" id="GO:0007229">
    <property type="term" value="P:integrin-mediated signaling pathway"/>
    <property type="evidence" value="ECO:0007669"/>
    <property type="project" value="UniProtKB-KW"/>
</dbReference>
<dbReference type="InterPro" id="IPR036116">
    <property type="entry name" value="FN3_sf"/>
</dbReference>
<dbReference type="PRINTS" id="PR00014">
    <property type="entry name" value="FNTYPEIII"/>
</dbReference>
<dbReference type="InterPro" id="IPR050713">
    <property type="entry name" value="RTP_Phos/Ushers"/>
</dbReference>
<dbReference type="Pfam" id="PF00041">
    <property type="entry name" value="fn3"/>
    <property type="match status" value="2"/>
</dbReference>
<accession>A0A556VUQ7</accession>
<dbReference type="PANTHER" id="PTHR46957">
    <property type="entry name" value="CYTOKINE RECEPTOR"/>
    <property type="match status" value="1"/>
</dbReference>
<feature type="compositionally biased region" description="Low complexity" evidence="1">
    <location>
        <begin position="249"/>
        <end position="259"/>
    </location>
</feature>
<dbReference type="OrthoDB" id="8934765at2759"/>
<gene>
    <name evidence="3" type="ORF">Baya_16180</name>
</gene>
<feature type="compositionally biased region" description="Low complexity" evidence="1">
    <location>
        <begin position="9"/>
        <end position="22"/>
    </location>
</feature>
<dbReference type="Proteomes" id="UP000319801">
    <property type="component" value="Unassembled WGS sequence"/>
</dbReference>
<dbReference type="SMART" id="SM00060">
    <property type="entry name" value="FN3"/>
    <property type="match status" value="2"/>
</dbReference>
<evidence type="ECO:0000259" key="2">
    <source>
        <dbReference type="PROSITE" id="PS50853"/>
    </source>
</evidence>
<dbReference type="InterPro" id="IPR013783">
    <property type="entry name" value="Ig-like_fold"/>
</dbReference>
<evidence type="ECO:0000313" key="3">
    <source>
        <dbReference type="EMBL" id="TTS16964.1"/>
    </source>
</evidence>
<dbReference type="FunFam" id="2.60.40.10:FF:000146">
    <property type="entry name" value="Integrin beta"/>
    <property type="match status" value="1"/>
</dbReference>
<keyword evidence="3" id="KW-0401">Integrin</keyword>
<protein>
    <submittedName>
        <fullName evidence="3">Integrin beta-4</fullName>
    </submittedName>
</protein>
<dbReference type="AlphaFoldDB" id="A0A556VUQ7"/>
<feature type="domain" description="Fibronectin type-III" evidence="2">
    <location>
        <begin position="120"/>
        <end position="215"/>
    </location>
</feature>
<name>A0A556VUQ7_BAGYA</name>
<reference evidence="3 4" key="1">
    <citation type="journal article" date="2019" name="Genome Biol. Evol.">
        <title>Whole-Genome Sequencing of the Giant Devil Catfish, Bagarius yarrelli.</title>
        <authorList>
            <person name="Jiang W."/>
            <person name="Lv Y."/>
            <person name="Cheng L."/>
            <person name="Yang K."/>
            <person name="Chao B."/>
            <person name="Wang X."/>
            <person name="Li Y."/>
            <person name="Pan X."/>
            <person name="You X."/>
            <person name="Zhang Y."/>
            <person name="Yang J."/>
            <person name="Li J."/>
            <person name="Zhang X."/>
            <person name="Liu S."/>
            <person name="Sun C."/>
            <person name="Yang J."/>
            <person name="Shi Q."/>
        </authorList>
    </citation>
    <scope>NUCLEOTIDE SEQUENCE [LARGE SCALE GENOMIC DNA]</scope>
    <source>
        <strain evidence="3">JWS20170419001</strain>
        <tissue evidence="3">Muscle</tissue>
    </source>
</reference>
<feature type="compositionally biased region" description="Gly residues" evidence="1">
    <location>
        <begin position="218"/>
        <end position="248"/>
    </location>
</feature>
<feature type="domain" description="Fibronectin type-III" evidence="2">
    <location>
        <begin position="6"/>
        <end position="100"/>
    </location>
</feature>